<dbReference type="InterPro" id="IPR013132">
    <property type="entry name" value="PseI/NeuA/B-like_N"/>
</dbReference>
<reference evidence="2 3" key="1">
    <citation type="journal article" date="2016" name="Nat. Commun.">
        <title>Thousands of microbial genomes shed light on interconnected biogeochemical processes in an aquifer system.</title>
        <authorList>
            <person name="Anantharaman K."/>
            <person name="Brown C.T."/>
            <person name="Hug L.A."/>
            <person name="Sharon I."/>
            <person name="Castelle C.J."/>
            <person name="Probst A.J."/>
            <person name="Thomas B.C."/>
            <person name="Singh A."/>
            <person name="Wilkins M.J."/>
            <person name="Karaoz U."/>
            <person name="Brodie E.L."/>
            <person name="Williams K.H."/>
            <person name="Hubbard S.S."/>
            <person name="Banfield J.F."/>
        </authorList>
    </citation>
    <scope>NUCLEOTIDE SEQUENCE [LARGE SCALE GENOMIC DNA]</scope>
</reference>
<accession>A0A1F6EE81</accession>
<dbReference type="PROSITE" id="PS50844">
    <property type="entry name" value="AFP_LIKE"/>
    <property type="match status" value="1"/>
</dbReference>
<dbReference type="InterPro" id="IPR013785">
    <property type="entry name" value="Aldolase_TIM"/>
</dbReference>
<dbReference type="SUPFAM" id="SSF51269">
    <property type="entry name" value="AFP III-like domain"/>
    <property type="match status" value="1"/>
</dbReference>
<dbReference type="EMBL" id="MFLV01000004">
    <property type="protein sequence ID" value="OGG71973.1"/>
    <property type="molecule type" value="Genomic_DNA"/>
</dbReference>
<protein>
    <recommendedName>
        <fullName evidence="1">AFP-like domain-containing protein</fullName>
    </recommendedName>
</protein>
<comment type="caution">
    <text evidence="2">The sequence shown here is derived from an EMBL/GenBank/DDBJ whole genome shotgun (WGS) entry which is preliminary data.</text>
</comment>
<organism evidence="2 3">
    <name type="scientific">Candidatus Kaiserbacteria bacterium RIFCSPLOWO2_01_FULL_51_21</name>
    <dbReference type="NCBI Taxonomy" id="1798508"/>
    <lineage>
        <taxon>Bacteria</taxon>
        <taxon>Candidatus Kaiseribacteriota</taxon>
    </lineage>
</organism>
<dbReference type="PANTHER" id="PTHR42966:SF1">
    <property type="entry name" value="SIALIC ACID SYNTHASE"/>
    <property type="match status" value="1"/>
</dbReference>
<evidence type="ECO:0000259" key="1">
    <source>
        <dbReference type="PROSITE" id="PS50844"/>
    </source>
</evidence>
<dbReference type="CDD" id="cd11615">
    <property type="entry name" value="SAF_NeuB_like"/>
    <property type="match status" value="1"/>
</dbReference>
<dbReference type="InterPro" id="IPR036732">
    <property type="entry name" value="AFP_Neu5c_C_sf"/>
</dbReference>
<dbReference type="Gene3D" id="3.20.20.70">
    <property type="entry name" value="Aldolase class I"/>
    <property type="match status" value="1"/>
</dbReference>
<dbReference type="PANTHER" id="PTHR42966">
    <property type="entry name" value="N-ACETYLNEURAMINATE SYNTHASE"/>
    <property type="match status" value="1"/>
</dbReference>
<dbReference type="AlphaFoldDB" id="A0A1F6EE81"/>
<dbReference type="GO" id="GO:0047444">
    <property type="term" value="F:N-acylneuraminate-9-phosphate synthase activity"/>
    <property type="evidence" value="ECO:0007669"/>
    <property type="project" value="TreeGrafter"/>
</dbReference>
<dbReference type="STRING" id="1798508.A3A35_01115"/>
<dbReference type="InterPro" id="IPR051690">
    <property type="entry name" value="PseI-like"/>
</dbReference>
<evidence type="ECO:0000313" key="2">
    <source>
        <dbReference type="EMBL" id="OGG71973.1"/>
    </source>
</evidence>
<gene>
    <name evidence="2" type="ORF">A3A35_01115</name>
</gene>
<dbReference type="Gene3D" id="3.90.1210.10">
    <property type="entry name" value="Antifreeze-like/N-acetylneuraminic acid synthase C-terminal domain"/>
    <property type="match status" value="1"/>
</dbReference>
<dbReference type="SUPFAM" id="SSF51569">
    <property type="entry name" value="Aldolase"/>
    <property type="match status" value="1"/>
</dbReference>
<evidence type="ECO:0000313" key="3">
    <source>
        <dbReference type="Proteomes" id="UP000179115"/>
    </source>
</evidence>
<dbReference type="Pfam" id="PF03102">
    <property type="entry name" value="NeuB"/>
    <property type="match status" value="1"/>
</dbReference>
<dbReference type="InterPro" id="IPR006190">
    <property type="entry name" value="SAF_AFP_Neu5Ac"/>
</dbReference>
<dbReference type="Proteomes" id="UP000179115">
    <property type="component" value="Unassembled WGS sequence"/>
</dbReference>
<dbReference type="GO" id="GO:0016051">
    <property type="term" value="P:carbohydrate biosynthetic process"/>
    <property type="evidence" value="ECO:0007669"/>
    <property type="project" value="InterPro"/>
</dbReference>
<dbReference type="InterPro" id="IPR057736">
    <property type="entry name" value="SAF_PseI/NeuA/NeuB"/>
</dbReference>
<name>A0A1F6EE81_9BACT</name>
<sequence length="367" mass="41361">MAAHIPILGTSKAFGEGVFFIAEIGKNFIQTEGEQPVAEYLENAKKLVKAAKEAGADAVKFQTHEVEDEQLNLNIVSPHFKGADRYSWITRNMLASPVDTFWKPLKKYCDEIGILFFSTPMSRKAAIKLKEVGVPFWKVGSGDVQDYVMLDFMIQTGKPVIISSGMVSLSELDEVINYIRSNRVPLVALYCISQYPAPKEYFNLATIEYLAEKYPDVVIGFSDHSLGDEVALAAVKVGAKVIEKHFSFSRDLWGADHKVSMTPEEFKEMVEKVRSGKYQNVDEKPYYGRKDKELEGAENKFRPYFNKSLMVGKDIPTGTVLTREMIFAMRPKMYAKGLPAQEFPRVLGRKTTKALKKFDPITDSVFS</sequence>
<proteinExistence type="predicted"/>
<feature type="domain" description="AFP-like" evidence="1">
    <location>
        <begin position="308"/>
        <end position="367"/>
    </location>
</feature>